<feature type="domain" description="Peptidase M16 C-terminal" evidence="1">
    <location>
        <begin position="200"/>
        <end position="296"/>
    </location>
</feature>
<sequence>MRTEKLTVSRGDTAAWDLPFGPGHDPEEVAGRAALTARYLVDVRSGGIGALAAENGWVHRHAMQPDRSQFSLWGPGIDPESIAMVAERIEPSPSRALLEELKAAQLAHAGARRYSNVEDILYGLHVAGWGHRGCVHSLGDAETLAAIGVTDFRDYLAECVKGLSYSCFAGDTLVGGGQAYEKEFGATWRGGVEFVRTTATRFTVAVAVPFSADEADEVTLAVISEALGTMTPGRILARLRERRGIAYSGGAIYRREHGRPVLMATASTLAEHVGACAAELVALTRGVGDISEAEWRTAARRVQVKARAALEDPFAAVSERRRASAGQPTLAEMSTRAVATAERLAATPPRPAGGLARAVIGAVDDRMERELESAW</sequence>
<evidence type="ECO:0000313" key="3">
    <source>
        <dbReference type="Proteomes" id="UP000576393"/>
    </source>
</evidence>
<evidence type="ECO:0000259" key="1">
    <source>
        <dbReference type="Pfam" id="PF05193"/>
    </source>
</evidence>
<dbReference type="RefSeq" id="WP_179828535.1">
    <property type="nucleotide sequence ID" value="NZ_JACCCO010000003.1"/>
</dbReference>
<dbReference type="Pfam" id="PF05193">
    <property type="entry name" value="Peptidase_M16_C"/>
    <property type="match status" value="1"/>
</dbReference>
<reference evidence="2 3" key="1">
    <citation type="submission" date="2020-07" db="EMBL/GenBank/DDBJ databases">
        <title>Sequencing the genomes of 1000 actinobacteria strains.</title>
        <authorList>
            <person name="Klenk H.-P."/>
        </authorList>
    </citation>
    <scope>NUCLEOTIDE SEQUENCE [LARGE SCALE GENOMIC DNA]</scope>
    <source>
        <strain evidence="2 3">DSM 45763</strain>
    </source>
</reference>
<evidence type="ECO:0000313" key="2">
    <source>
        <dbReference type="EMBL" id="NYF44434.1"/>
    </source>
</evidence>
<dbReference type="InterPro" id="IPR007863">
    <property type="entry name" value="Peptidase_M16_C"/>
</dbReference>
<dbReference type="Proteomes" id="UP000576393">
    <property type="component" value="Unassembled WGS sequence"/>
</dbReference>
<dbReference type="Gene3D" id="3.30.830.10">
    <property type="entry name" value="Metalloenzyme, LuxS/M16 peptidase-like"/>
    <property type="match status" value="1"/>
</dbReference>
<proteinExistence type="predicted"/>
<protein>
    <recommendedName>
        <fullName evidence="1">Peptidase M16 C-terminal domain-containing protein</fullName>
    </recommendedName>
</protein>
<dbReference type="SUPFAM" id="SSF63411">
    <property type="entry name" value="LuxS/MPP-like metallohydrolase"/>
    <property type="match status" value="1"/>
</dbReference>
<dbReference type="InterPro" id="IPR011249">
    <property type="entry name" value="Metalloenz_LuxS/M16"/>
</dbReference>
<name>A0A852VBK4_9ACTN</name>
<accession>A0A852VBK4</accession>
<comment type="caution">
    <text evidence="2">The sequence shown here is derived from an EMBL/GenBank/DDBJ whole genome shotgun (WGS) entry which is preliminary data.</text>
</comment>
<keyword evidence="3" id="KW-1185">Reference proteome</keyword>
<organism evidence="2 3">
    <name type="scientific">Streptosporangium sandarakinum</name>
    <dbReference type="NCBI Taxonomy" id="1260955"/>
    <lineage>
        <taxon>Bacteria</taxon>
        <taxon>Bacillati</taxon>
        <taxon>Actinomycetota</taxon>
        <taxon>Actinomycetes</taxon>
        <taxon>Streptosporangiales</taxon>
        <taxon>Streptosporangiaceae</taxon>
        <taxon>Streptosporangium</taxon>
    </lineage>
</organism>
<gene>
    <name evidence="2" type="ORF">HDA43_006661</name>
</gene>
<dbReference type="AlphaFoldDB" id="A0A852VBK4"/>
<dbReference type="EMBL" id="JACCCO010000003">
    <property type="protein sequence ID" value="NYF44434.1"/>
    <property type="molecule type" value="Genomic_DNA"/>
</dbReference>
<dbReference type="GO" id="GO:0046872">
    <property type="term" value="F:metal ion binding"/>
    <property type="evidence" value="ECO:0007669"/>
    <property type="project" value="InterPro"/>
</dbReference>